<protein>
    <submittedName>
        <fullName evidence="5">1298_t:CDS:1</fullName>
    </submittedName>
</protein>
<keyword evidence="2" id="KW-0808">Transferase</keyword>
<dbReference type="InterPro" id="IPR050271">
    <property type="entry name" value="UDP-glycosyltransferase"/>
</dbReference>
<reference evidence="5" key="1">
    <citation type="submission" date="2021-06" db="EMBL/GenBank/DDBJ databases">
        <authorList>
            <person name="Kallberg Y."/>
            <person name="Tangrot J."/>
            <person name="Rosling A."/>
        </authorList>
    </citation>
    <scope>NUCLEOTIDE SEQUENCE</scope>
    <source>
        <strain evidence="5">87-6 pot B 2015</strain>
    </source>
</reference>
<keyword evidence="3" id="KW-0472">Membrane</keyword>
<keyword evidence="4" id="KW-0732">Signal</keyword>
<dbReference type="CDD" id="cd03784">
    <property type="entry name" value="GT1_Gtf-like"/>
    <property type="match status" value="1"/>
</dbReference>
<dbReference type="AlphaFoldDB" id="A0A9N8ZSN3"/>
<keyword evidence="6" id="KW-1185">Reference proteome</keyword>
<dbReference type="InterPro" id="IPR002213">
    <property type="entry name" value="UDP_glucos_trans"/>
</dbReference>
<keyword evidence="3" id="KW-1133">Transmembrane helix</keyword>
<evidence type="ECO:0000256" key="4">
    <source>
        <dbReference type="SAM" id="SignalP"/>
    </source>
</evidence>
<dbReference type="EMBL" id="CAJVPP010000718">
    <property type="protein sequence ID" value="CAG8506621.1"/>
    <property type="molecule type" value="Genomic_DNA"/>
</dbReference>
<keyword evidence="3" id="KW-0812">Transmembrane</keyword>
<evidence type="ECO:0000313" key="6">
    <source>
        <dbReference type="Proteomes" id="UP000789375"/>
    </source>
</evidence>
<name>A0A9N8ZSN3_FUNMO</name>
<dbReference type="Gene3D" id="3.40.50.2000">
    <property type="entry name" value="Glycogen Phosphorylase B"/>
    <property type="match status" value="1"/>
</dbReference>
<keyword evidence="1" id="KW-0328">Glycosyltransferase</keyword>
<dbReference type="SUPFAM" id="SSF53756">
    <property type="entry name" value="UDP-Glycosyltransferase/glycogen phosphorylase"/>
    <property type="match status" value="1"/>
</dbReference>
<accession>A0A9N8ZSN3</accession>
<dbReference type="GO" id="GO:0008194">
    <property type="term" value="F:UDP-glycosyltransferase activity"/>
    <property type="evidence" value="ECO:0007669"/>
    <property type="project" value="InterPro"/>
</dbReference>
<organism evidence="5 6">
    <name type="scientific">Funneliformis mosseae</name>
    <name type="common">Endomycorrhizal fungus</name>
    <name type="synonym">Glomus mosseae</name>
    <dbReference type="NCBI Taxonomy" id="27381"/>
    <lineage>
        <taxon>Eukaryota</taxon>
        <taxon>Fungi</taxon>
        <taxon>Fungi incertae sedis</taxon>
        <taxon>Mucoromycota</taxon>
        <taxon>Glomeromycotina</taxon>
        <taxon>Glomeromycetes</taxon>
        <taxon>Glomerales</taxon>
        <taxon>Glomeraceae</taxon>
        <taxon>Funneliformis</taxon>
    </lineage>
</organism>
<evidence type="ECO:0000256" key="3">
    <source>
        <dbReference type="SAM" id="Phobius"/>
    </source>
</evidence>
<proteinExistence type="predicted"/>
<evidence type="ECO:0000313" key="5">
    <source>
        <dbReference type="EMBL" id="CAG8506621.1"/>
    </source>
</evidence>
<comment type="caution">
    <text evidence="5">The sequence shown here is derived from an EMBL/GenBank/DDBJ whole genome shotgun (WGS) entry which is preliminary data.</text>
</comment>
<feature type="transmembrane region" description="Helical" evidence="3">
    <location>
        <begin position="512"/>
        <end position="532"/>
    </location>
</feature>
<feature type="signal peptide" evidence="4">
    <location>
        <begin position="1"/>
        <end position="26"/>
    </location>
</feature>
<sequence>MLIKQPFLTGFFLFIILCNSFCNVAGDTVVEGPPISGWIPRETDIDRSEIPKNIMVVNSLEGWSHIRYTLTIGNVLADRDSVDIRYQKDIVYGDYDLTAAADLIGRQARSFNETFLKLKKISEELVKPDLFICSAVYNEACFDVAWAMKKPSIGVATIFVGGVHSPYKSEPIFMPGCKVSMEHESFWQRFICEMFIPFRFLWKLDPVFKKFNELRVSMGLPSQRTTFDYWKNSLFLVDNFFGVEIAHPLPPNCQASLFKVDIGPLFPDYFPPLTPDLEQFITAHKRTMFVALGTHIYLTPENNMKLLQSLVETVENDIVDGVIWSLGKTNKDEFEPSITLSNGRTISTLDVLNNKYPNVHITSYAPQFTILNHTNVKVFLSHVGSGSIYESLYTGTPILALPISLDQPSNADKLVLAGVALRLNKYNLQVSEVLDKAERLQKNETIQLNVKRLKTLAMINSKRKYRAADLVEFVLQVSAWSPTNEFNEGWLYKEWVPPKNRMGFIKGNYLDVYATAIGIVVGIFAVLIWGVIKIGKLIYGGLFKSRGDKTKND</sequence>
<gene>
    <name evidence="5" type="ORF">FMOSSE_LOCUS4316</name>
</gene>
<feature type="chain" id="PRO_5040499534" evidence="4">
    <location>
        <begin position="27"/>
        <end position="553"/>
    </location>
</feature>
<dbReference type="PANTHER" id="PTHR48043:SF145">
    <property type="entry name" value="FI06409P-RELATED"/>
    <property type="match status" value="1"/>
</dbReference>
<dbReference type="Proteomes" id="UP000789375">
    <property type="component" value="Unassembled WGS sequence"/>
</dbReference>
<evidence type="ECO:0000256" key="2">
    <source>
        <dbReference type="ARBA" id="ARBA00022679"/>
    </source>
</evidence>
<dbReference type="Pfam" id="PF00201">
    <property type="entry name" value="UDPGT"/>
    <property type="match status" value="1"/>
</dbReference>
<evidence type="ECO:0000256" key="1">
    <source>
        <dbReference type="ARBA" id="ARBA00022676"/>
    </source>
</evidence>
<dbReference type="PANTHER" id="PTHR48043">
    <property type="entry name" value="EG:EG0003.4 PROTEIN-RELATED"/>
    <property type="match status" value="1"/>
</dbReference>